<feature type="region of interest" description="Disordered" evidence="1">
    <location>
        <begin position="286"/>
        <end position="310"/>
    </location>
</feature>
<comment type="caution">
    <text evidence="3">The sequence shown here is derived from an EMBL/GenBank/DDBJ whole genome shotgun (WGS) entry which is preliminary data.</text>
</comment>
<dbReference type="InterPro" id="IPR045206">
    <property type="entry name" value="Maestro_heat-like_prot"/>
</dbReference>
<name>A0A7J8C391_ROUAE</name>
<dbReference type="SUPFAM" id="SSF48371">
    <property type="entry name" value="ARM repeat"/>
    <property type="match status" value="1"/>
</dbReference>
<keyword evidence="4" id="KW-1185">Reference proteome</keyword>
<feature type="domain" description="Maestro/Maestro-like HEAT-repeats" evidence="2">
    <location>
        <begin position="45"/>
        <end position="278"/>
    </location>
</feature>
<dbReference type="Proteomes" id="UP000593571">
    <property type="component" value="Unassembled WGS sequence"/>
</dbReference>
<sequence>MGPKWIQFLTWYKNGPWSLRPRRAAATAGTLSSRRRGKLVTPGSLLSRQLPPFLDGFFRSSEPVVVRLMGTVSDTLHRLGAHGLGAQSLSIAINSRSFFEDERDGIRAAAVALFGDLVAAMAGREPRSLRTQVQQSLVPLLLHLEDRCPAVATQAKFTYYRCAELLGWQLRHTLFCSLAWARGLSARHFLWACLTSCSQEELGIHFAQALSCLHSCQRRIKTRAALFIGYTLCYHPRAASQAVNDSDKMLLLRAFEDLKKGPEPGIREFATRQLSLLQEVAADRSGLQPSSLTGQTPSAPPVATAWSAPPRPHRARWHNIFPFERKI</sequence>
<dbReference type="PANTHER" id="PTHR23120">
    <property type="entry name" value="MAESTRO-RELATED HEAT DOMAIN-CONTAINING"/>
    <property type="match status" value="1"/>
</dbReference>
<dbReference type="PANTHER" id="PTHR23120:SF6">
    <property type="entry name" value="MAESTRO HEAT-LIKE REPEAT FAMILY MEMBER 5"/>
    <property type="match status" value="1"/>
</dbReference>
<dbReference type="GO" id="GO:0005737">
    <property type="term" value="C:cytoplasm"/>
    <property type="evidence" value="ECO:0007669"/>
    <property type="project" value="TreeGrafter"/>
</dbReference>
<evidence type="ECO:0000256" key="1">
    <source>
        <dbReference type="SAM" id="MobiDB-lite"/>
    </source>
</evidence>
<dbReference type="EMBL" id="JACASE010000015">
    <property type="protein sequence ID" value="KAF6405280.1"/>
    <property type="molecule type" value="Genomic_DNA"/>
</dbReference>
<gene>
    <name evidence="3" type="ORF">HJG63_013517</name>
</gene>
<evidence type="ECO:0000313" key="4">
    <source>
        <dbReference type="Proteomes" id="UP000593571"/>
    </source>
</evidence>
<feature type="compositionally biased region" description="Polar residues" evidence="1">
    <location>
        <begin position="287"/>
        <end position="297"/>
    </location>
</feature>
<organism evidence="3 4">
    <name type="scientific">Rousettus aegyptiacus</name>
    <name type="common">Egyptian fruit bat</name>
    <name type="synonym">Pteropus aegyptiacus</name>
    <dbReference type="NCBI Taxonomy" id="9407"/>
    <lineage>
        <taxon>Eukaryota</taxon>
        <taxon>Metazoa</taxon>
        <taxon>Chordata</taxon>
        <taxon>Craniata</taxon>
        <taxon>Vertebrata</taxon>
        <taxon>Euteleostomi</taxon>
        <taxon>Mammalia</taxon>
        <taxon>Eutheria</taxon>
        <taxon>Laurasiatheria</taxon>
        <taxon>Chiroptera</taxon>
        <taxon>Yinpterochiroptera</taxon>
        <taxon>Pteropodoidea</taxon>
        <taxon>Pteropodidae</taxon>
        <taxon>Rousettinae</taxon>
        <taxon>Rousettus</taxon>
    </lineage>
</organism>
<proteinExistence type="predicted"/>
<evidence type="ECO:0000313" key="3">
    <source>
        <dbReference type="EMBL" id="KAF6405280.1"/>
    </source>
</evidence>
<protein>
    <recommendedName>
        <fullName evidence="2">Maestro/Maestro-like HEAT-repeats domain-containing protein</fullName>
    </recommendedName>
</protein>
<reference evidence="3 4" key="1">
    <citation type="journal article" date="2020" name="Nature">
        <title>Six reference-quality genomes reveal evolution of bat adaptations.</title>
        <authorList>
            <person name="Jebb D."/>
            <person name="Huang Z."/>
            <person name="Pippel M."/>
            <person name="Hughes G.M."/>
            <person name="Lavrichenko K."/>
            <person name="Devanna P."/>
            <person name="Winkler S."/>
            <person name="Jermiin L.S."/>
            <person name="Skirmuntt E.C."/>
            <person name="Katzourakis A."/>
            <person name="Burkitt-Gray L."/>
            <person name="Ray D.A."/>
            <person name="Sullivan K.A.M."/>
            <person name="Roscito J.G."/>
            <person name="Kirilenko B.M."/>
            <person name="Davalos L.M."/>
            <person name="Corthals A.P."/>
            <person name="Power M.L."/>
            <person name="Jones G."/>
            <person name="Ransome R.D."/>
            <person name="Dechmann D.K.N."/>
            <person name="Locatelli A.G."/>
            <person name="Puechmaille S.J."/>
            <person name="Fedrigo O."/>
            <person name="Jarvis E.D."/>
            <person name="Hiller M."/>
            <person name="Vernes S.C."/>
            <person name="Myers E.W."/>
            <person name="Teeling E.C."/>
        </authorList>
    </citation>
    <scope>NUCLEOTIDE SEQUENCE [LARGE SCALE GENOMIC DNA]</scope>
    <source>
        <strain evidence="3">MRouAeg1</strain>
        <tissue evidence="3">Muscle</tissue>
    </source>
</reference>
<dbReference type="InterPro" id="IPR016024">
    <property type="entry name" value="ARM-type_fold"/>
</dbReference>
<accession>A0A7J8C391</accession>
<evidence type="ECO:0000259" key="2">
    <source>
        <dbReference type="Pfam" id="PF23227"/>
    </source>
</evidence>
<dbReference type="InterPro" id="IPR055406">
    <property type="entry name" value="HEAT_Maestro"/>
</dbReference>
<dbReference type="Pfam" id="PF23227">
    <property type="entry name" value="HEAT_MROH2B_C"/>
    <property type="match status" value="1"/>
</dbReference>
<dbReference type="AlphaFoldDB" id="A0A7J8C391"/>